<evidence type="ECO:0000313" key="2">
    <source>
        <dbReference type="Proteomes" id="UP001055879"/>
    </source>
</evidence>
<organism evidence="1 2">
    <name type="scientific">Arctium lappa</name>
    <name type="common">Greater burdock</name>
    <name type="synonym">Lappa major</name>
    <dbReference type="NCBI Taxonomy" id="4217"/>
    <lineage>
        <taxon>Eukaryota</taxon>
        <taxon>Viridiplantae</taxon>
        <taxon>Streptophyta</taxon>
        <taxon>Embryophyta</taxon>
        <taxon>Tracheophyta</taxon>
        <taxon>Spermatophyta</taxon>
        <taxon>Magnoliopsida</taxon>
        <taxon>eudicotyledons</taxon>
        <taxon>Gunneridae</taxon>
        <taxon>Pentapetalae</taxon>
        <taxon>asterids</taxon>
        <taxon>campanulids</taxon>
        <taxon>Asterales</taxon>
        <taxon>Asteraceae</taxon>
        <taxon>Carduoideae</taxon>
        <taxon>Cardueae</taxon>
        <taxon>Arctiinae</taxon>
        <taxon>Arctium</taxon>
    </lineage>
</organism>
<evidence type="ECO:0000313" key="1">
    <source>
        <dbReference type="EMBL" id="KAI3669355.1"/>
    </source>
</evidence>
<dbReference type="EMBL" id="CM042062">
    <property type="protein sequence ID" value="KAI3669355.1"/>
    <property type="molecule type" value="Genomic_DNA"/>
</dbReference>
<reference evidence="1 2" key="2">
    <citation type="journal article" date="2022" name="Mol. Ecol. Resour.">
        <title>The genomes of chicory, endive, great burdock and yacon provide insights into Asteraceae paleo-polyploidization history and plant inulin production.</title>
        <authorList>
            <person name="Fan W."/>
            <person name="Wang S."/>
            <person name="Wang H."/>
            <person name="Wang A."/>
            <person name="Jiang F."/>
            <person name="Liu H."/>
            <person name="Zhao H."/>
            <person name="Xu D."/>
            <person name="Zhang Y."/>
        </authorList>
    </citation>
    <scope>NUCLEOTIDE SEQUENCE [LARGE SCALE GENOMIC DNA]</scope>
    <source>
        <strain evidence="2">cv. Niubang</strain>
    </source>
</reference>
<name>A0ACB8XMV8_ARCLA</name>
<accession>A0ACB8XMV8</accession>
<dbReference type="Proteomes" id="UP001055879">
    <property type="component" value="Linkage Group LG16"/>
</dbReference>
<gene>
    <name evidence="1" type="ORF">L6452_40588</name>
</gene>
<proteinExistence type="predicted"/>
<reference evidence="2" key="1">
    <citation type="journal article" date="2022" name="Mol. Ecol. Resour.">
        <title>The genomes of chicory, endive, great burdock and yacon provide insights into Asteraceae palaeo-polyploidization history and plant inulin production.</title>
        <authorList>
            <person name="Fan W."/>
            <person name="Wang S."/>
            <person name="Wang H."/>
            <person name="Wang A."/>
            <person name="Jiang F."/>
            <person name="Liu H."/>
            <person name="Zhao H."/>
            <person name="Xu D."/>
            <person name="Zhang Y."/>
        </authorList>
    </citation>
    <scope>NUCLEOTIDE SEQUENCE [LARGE SCALE GENOMIC DNA]</scope>
    <source>
        <strain evidence="2">cv. Niubang</strain>
    </source>
</reference>
<comment type="caution">
    <text evidence="1">The sequence shown here is derived from an EMBL/GenBank/DDBJ whole genome shotgun (WGS) entry which is preliminary data.</text>
</comment>
<sequence length="137" mass="15521">MSNNSSNPADMKNMTDLDIAPNVDEVLELGINKSVVSTIFELPTKTQLKLIKFLNEPTDEDTVEFLKFIGYGKPISKRTDFRRQFLPPPWNVLFSILNRTLTGNVGSPDQSRHNILEIMYGVYFDLLLAMPNLLCGK</sequence>
<keyword evidence="2" id="KW-1185">Reference proteome</keyword>
<protein>
    <submittedName>
        <fullName evidence="1">Uncharacterized protein</fullName>
    </submittedName>
</protein>